<organism evidence="1 2">
    <name type="scientific">Periconia digitata</name>
    <dbReference type="NCBI Taxonomy" id="1303443"/>
    <lineage>
        <taxon>Eukaryota</taxon>
        <taxon>Fungi</taxon>
        <taxon>Dikarya</taxon>
        <taxon>Ascomycota</taxon>
        <taxon>Pezizomycotina</taxon>
        <taxon>Dothideomycetes</taxon>
        <taxon>Pleosporomycetidae</taxon>
        <taxon>Pleosporales</taxon>
        <taxon>Massarineae</taxon>
        <taxon>Periconiaceae</taxon>
        <taxon>Periconia</taxon>
    </lineage>
</organism>
<dbReference type="SUPFAM" id="SSF52540">
    <property type="entry name" value="P-loop containing nucleoside triphosphate hydrolases"/>
    <property type="match status" value="1"/>
</dbReference>
<dbReference type="Pfam" id="PF13374">
    <property type="entry name" value="TPR_10"/>
    <property type="match status" value="1"/>
</dbReference>
<keyword evidence="2" id="KW-1185">Reference proteome</keyword>
<dbReference type="InterPro" id="IPR053137">
    <property type="entry name" value="NLR-like"/>
</dbReference>
<evidence type="ECO:0000313" key="2">
    <source>
        <dbReference type="Proteomes" id="UP001152607"/>
    </source>
</evidence>
<dbReference type="OrthoDB" id="626167at2759"/>
<dbReference type="AlphaFoldDB" id="A0A9W4U3W7"/>
<dbReference type="PANTHER" id="PTHR46082:SF6">
    <property type="entry name" value="AAA+ ATPASE DOMAIN-CONTAINING PROTEIN-RELATED"/>
    <property type="match status" value="1"/>
</dbReference>
<gene>
    <name evidence="1" type="ORF">PDIGIT_LOCUS1363</name>
</gene>
<dbReference type="Proteomes" id="UP001152607">
    <property type="component" value="Unassembled WGS sequence"/>
</dbReference>
<dbReference type="PANTHER" id="PTHR46082">
    <property type="entry name" value="ATP/GTP-BINDING PROTEIN-RELATED"/>
    <property type="match status" value="1"/>
</dbReference>
<name>A0A9W4U3W7_9PLEO</name>
<dbReference type="SUPFAM" id="SSF48452">
    <property type="entry name" value="TPR-like"/>
    <property type="match status" value="2"/>
</dbReference>
<dbReference type="InterPro" id="IPR019734">
    <property type="entry name" value="TPR_rpt"/>
</dbReference>
<evidence type="ECO:0000313" key="1">
    <source>
        <dbReference type="EMBL" id="CAI6261411.1"/>
    </source>
</evidence>
<dbReference type="Pfam" id="PF13424">
    <property type="entry name" value="TPR_12"/>
    <property type="match status" value="2"/>
</dbReference>
<proteinExistence type="predicted"/>
<dbReference type="EMBL" id="CAOQHR010000001">
    <property type="protein sequence ID" value="CAI6261411.1"/>
    <property type="molecule type" value="Genomic_DNA"/>
</dbReference>
<dbReference type="Gene3D" id="3.40.50.300">
    <property type="entry name" value="P-loop containing nucleotide triphosphate hydrolases"/>
    <property type="match status" value="1"/>
</dbReference>
<sequence length="860" mass="96682">MAEFTVVIGAVAAVTQLFDYARRMRGCLSGLVDGSQTLDDLVSQIHDMNAILASMRTKTIETKSRATIQRCSNKLIRLSELVTRLHTAKRTGFWARMRLAGSWLEKEQEVMKLMDDIFDREFALLKMHIALHGPYGTCEESKEMMAAHAPPTTLPVRNPNFVGQVDVITKIMERVKNAKSHTRLGICGLGGVGKSQLAIEVAHRLVTDIPNLLVLFLRADSETNFECNYVRFRQMSCVTNNRRFPTSHFANGSAFAEPMIRWLLIVDGIDTWDTLFGPKKLVDSLPRDSSVAIIFTSRNRNTALELVQFDSTSLFHLDPFSEENAVELLTKVSNDVETEVNCRKWLVTDLSCLPLAIMQAARFIRKNPIDIQDYLNLCRENETSKTRLLSKETGGGATERATGLMGTWEATFDRIIDECGYAAHIFFFIACIDPQAVPYWLLPTEGSDWLDVISALGVLEAYSMLRTNNMRTVVDMNSLVHLALRQRMKANHDFLGYARLAFNAIYKSFPSTFKNKALLVHGGELIRHAQAVLASSENLCSAKLDLSLRICLYLQTVGRFPDSLRFAESLVERSRSLYGIGDCNTLEVLSELALAYQSQGSYQACQSITEDVLARRQRTLRYDHPDILSSLNNLGLVLQKQGKSEKAESVLRNVLRVKERVLGTHHDSTIKSINNLALTLQDQEKYTEAHFYLQKAAGIRQSMYGKFHTATLLSLNNLAAVLQLQNRFTEAGVVYSEVYDARISLLGPKHPATLRTKGNMALNLLQQEDYVQAERLLVETLESFVETLGTNHLESLTARSNLANLIRRKGCLKDAELLYRDVLEARTRLLGGSHPETKSCERLANEVRLDIEQSMKAAQL</sequence>
<dbReference type="InterPro" id="IPR027417">
    <property type="entry name" value="P-loop_NTPase"/>
</dbReference>
<dbReference type="InterPro" id="IPR011990">
    <property type="entry name" value="TPR-like_helical_dom_sf"/>
</dbReference>
<accession>A0A9W4U3W7</accession>
<reference evidence="1" key="1">
    <citation type="submission" date="2023-01" db="EMBL/GenBank/DDBJ databases">
        <authorList>
            <person name="Van Ghelder C."/>
            <person name="Rancurel C."/>
        </authorList>
    </citation>
    <scope>NUCLEOTIDE SEQUENCE</scope>
    <source>
        <strain evidence="1">CNCM I-4278</strain>
    </source>
</reference>
<protein>
    <submittedName>
        <fullName evidence="1">Uncharacterized protein</fullName>
    </submittedName>
</protein>
<dbReference type="Gene3D" id="1.25.40.10">
    <property type="entry name" value="Tetratricopeptide repeat domain"/>
    <property type="match status" value="2"/>
</dbReference>
<dbReference type="SMART" id="SM00028">
    <property type="entry name" value="TPR"/>
    <property type="match status" value="4"/>
</dbReference>
<comment type="caution">
    <text evidence="1">The sequence shown here is derived from an EMBL/GenBank/DDBJ whole genome shotgun (WGS) entry which is preliminary data.</text>
</comment>